<proteinExistence type="predicted"/>
<dbReference type="Proteomes" id="UP000824160">
    <property type="component" value="Unassembled WGS sequence"/>
</dbReference>
<accession>A0A9D1H6F5</accession>
<dbReference type="GO" id="GO:0043565">
    <property type="term" value="F:sequence-specific DNA binding"/>
    <property type="evidence" value="ECO:0007669"/>
    <property type="project" value="InterPro"/>
</dbReference>
<dbReference type="EMBL" id="DVLW01000147">
    <property type="protein sequence ID" value="HIT94590.1"/>
    <property type="molecule type" value="Genomic_DNA"/>
</dbReference>
<dbReference type="AlphaFoldDB" id="A0A9D1H6F5"/>
<protein>
    <submittedName>
        <fullName evidence="2">Helix-turn-helix transcriptional regulator</fullName>
    </submittedName>
</protein>
<dbReference type="PROSITE" id="PS01124">
    <property type="entry name" value="HTH_ARAC_FAMILY_2"/>
    <property type="match status" value="1"/>
</dbReference>
<feature type="non-terminal residue" evidence="2">
    <location>
        <position position="68"/>
    </location>
</feature>
<sequence length="68" mass="8026">MEERRYQERMEHFGQQYIDMVSAKSGDASEDAVEKVERYIREHLSEELSVKNLADMVYVGADHLTRTF</sequence>
<dbReference type="GO" id="GO:0003700">
    <property type="term" value="F:DNA-binding transcription factor activity"/>
    <property type="evidence" value="ECO:0007669"/>
    <property type="project" value="InterPro"/>
</dbReference>
<gene>
    <name evidence="2" type="ORF">IAC43_05355</name>
</gene>
<reference evidence="2" key="1">
    <citation type="submission" date="2020-10" db="EMBL/GenBank/DDBJ databases">
        <authorList>
            <person name="Gilroy R."/>
        </authorList>
    </citation>
    <scope>NUCLEOTIDE SEQUENCE</scope>
    <source>
        <strain evidence="2">ChiBcec7-5410</strain>
    </source>
</reference>
<evidence type="ECO:0000313" key="2">
    <source>
        <dbReference type="EMBL" id="HIT94590.1"/>
    </source>
</evidence>
<comment type="caution">
    <text evidence="2">The sequence shown here is derived from an EMBL/GenBank/DDBJ whole genome shotgun (WGS) entry which is preliminary data.</text>
</comment>
<evidence type="ECO:0000259" key="1">
    <source>
        <dbReference type="PROSITE" id="PS01124"/>
    </source>
</evidence>
<dbReference type="InterPro" id="IPR018060">
    <property type="entry name" value="HTH_AraC"/>
</dbReference>
<dbReference type="Gene3D" id="1.10.10.60">
    <property type="entry name" value="Homeodomain-like"/>
    <property type="match status" value="1"/>
</dbReference>
<reference evidence="2" key="2">
    <citation type="journal article" date="2021" name="PeerJ">
        <title>Extensive microbial diversity within the chicken gut microbiome revealed by metagenomics and culture.</title>
        <authorList>
            <person name="Gilroy R."/>
            <person name="Ravi A."/>
            <person name="Getino M."/>
            <person name="Pursley I."/>
            <person name="Horton D.L."/>
            <person name="Alikhan N.F."/>
            <person name="Baker D."/>
            <person name="Gharbi K."/>
            <person name="Hall N."/>
            <person name="Watson M."/>
            <person name="Adriaenssens E.M."/>
            <person name="Foster-Nyarko E."/>
            <person name="Jarju S."/>
            <person name="Secka A."/>
            <person name="Antonio M."/>
            <person name="Oren A."/>
            <person name="Chaudhuri R.R."/>
            <person name="La Ragione R."/>
            <person name="Hildebrand F."/>
            <person name="Pallen M.J."/>
        </authorList>
    </citation>
    <scope>NUCLEOTIDE SEQUENCE</scope>
    <source>
        <strain evidence="2">ChiBcec7-5410</strain>
    </source>
</reference>
<name>A0A9D1H6F5_9FIRM</name>
<organism evidence="2 3">
    <name type="scientific">Candidatus Faecivivens stercoripullorum</name>
    <dbReference type="NCBI Taxonomy" id="2840805"/>
    <lineage>
        <taxon>Bacteria</taxon>
        <taxon>Bacillati</taxon>
        <taxon>Bacillota</taxon>
        <taxon>Clostridia</taxon>
        <taxon>Eubacteriales</taxon>
        <taxon>Oscillospiraceae</taxon>
        <taxon>Oscillospiraceae incertae sedis</taxon>
        <taxon>Candidatus Faecivivens</taxon>
    </lineage>
</organism>
<feature type="domain" description="HTH araC/xylS-type" evidence="1">
    <location>
        <begin position="34"/>
        <end position="68"/>
    </location>
</feature>
<evidence type="ECO:0000313" key="3">
    <source>
        <dbReference type="Proteomes" id="UP000824160"/>
    </source>
</evidence>